<reference evidence="3 4" key="1">
    <citation type="submission" date="2016-10" db="EMBL/GenBank/DDBJ databases">
        <title>Arsenicibacter rosenii gen. nov., sp. nov., an efficient arsenic-methylating bacterium isolated from an arsenic-contaminated paddy soil.</title>
        <authorList>
            <person name="Huang K."/>
        </authorList>
    </citation>
    <scope>NUCLEOTIDE SEQUENCE [LARGE SCALE GENOMIC DNA]</scope>
    <source>
        <strain evidence="3 4">SM-1</strain>
    </source>
</reference>
<dbReference type="SUPFAM" id="SSF52172">
    <property type="entry name" value="CheY-like"/>
    <property type="match status" value="1"/>
</dbReference>
<accession>A0A1S2VFA4</accession>
<evidence type="ECO:0000259" key="2">
    <source>
        <dbReference type="PROSITE" id="PS50110"/>
    </source>
</evidence>
<gene>
    <name evidence="3" type="ORF">BLX24_19410</name>
</gene>
<sequence length="146" mass="16585">MESTQILLADDDDDDCLFFREALNELPLSTTLIMVHDGEQLMLLLMKNRDHLPHVLFLDLNMPRKSGHECLCEIKKDENLKHLPVVILSTAFEQDMADLLYQNGAQYCARKPANFSQLKQVIHQVLTLLREPATAPVSRVNFVIGG</sequence>
<dbReference type="GO" id="GO:0000160">
    <property type="term" value="P:phosphorelay signal transduction system"/>
    <property type="evidence" value="ECO:0007669"/>
    <property type="project" value="InterPro"/>
</dbReference>
<comment type="caution">
    <text evidence="3">The sequence shown here is derived from an EMBL/GenBank/DDBJ whole genome shotgun (WGS) entry which is preliminary data.</text>
</comment>
<dbReference type="InterPro" id="IPR052893">
    <property type="entry name" value="TCS_response_regulator"/>
</dbReference>
<keyword evidence="4" id="KW-1185">Reference proteome</keyword>
<dbReference type="EMBL" id="MORL01000012">
    <property type="protein sequence ID" value="OIN57404.1"/>
    <property type="molecule type" value="Genomic_DNA"/>
</dbReference>
<dbReference type="InterPro" id="IPR011006">
    <property type="entry name" value="CheY-like_superfamily"/>
</dbReference>
<organism evidence="3 4">
    <name type="scientific">Arsenicibacter rosenii</name>
    <dbReference type="NCBI Taxonomy" id="1750698"/>
    <lineage>
        <taxon>Bacteria</taxon>
        <taxon>Pseudomonadati</taxon>
        <taxon>Bacteroidota</taxon>
        <taxon>Cytophagia</taxon>
        <taxon>Cytophagales</taxon>
        <taxon>Spirosomataceae</taxon>
        <taxon>Arsenicibacter</taxon>
    </lineage>
</organism>
<dbReference type="Gene3D" id="3.40.50.2300">
    <property type="match status" value="1"/>
</dbReference>
<protein>
    <submittedName>
        <fullName evidence="3">Response regulator</fullName>
    </submittedName>
</protein>
<keyword evidence="1" id="KW-0597">Phosphoprotein</keyword>
<dbReference type="AlphaFoldDB" id="A0A1S2VFA4"/>
<dbReference type="PROSITE" id="PS50110">
    <property type="entry name" value="RESPONSE_REGULATORY"/>
    <property type="match status" value="1"/>
</dbReference>
<dbReference type="Pfam" id="PF00072">
    <property type="entry name" value="Response_reg"/>
    <property type="match status" value="1"/>
</dbReference>
<dbReference type="RefSeq" id="WP_071504864.1">
    <property type="nucleotide sequence ID" value="NZ_MORL01000012.1"/>
</dbReference>
<dbReference type="OrthoDB" id="7631574at2"/>
<evidence type="ECO:0000313" key="4">
    <source>
        <dbReference type="Proteomes" id="UP000181790"/>
    </source>
</evidence>
<evidence type="ECO:0000313" key="3">
    <source>
        <dbReference type="EMBL" id="OIN57404.1"/>
    </source>
</evidence>
<feature type="modified residue" description="4-aspartylphosphate" evidence="1">
    <location>
        <position position="59"/>
    </location>
</feature>
<dbReference type="PANTHER" id="PTHR44520">
    <property type="entry name" value="RESPONSE REGULATOR RCP1-RELATED"/>
    <property type="match status" value="1"/>
</dbReference>
<dbReference type="SMART" id="SM00448">
    <property type="entry name" value="REC"/>
    <property type="match status" value="1"/>
</dbReference>
<dbReference type="PANTHER" id="PTHR44520:SF2">
    <property type="entry name" value="RESPONSE REGULATOR RCP1"/>
    <property type="match status" value="1"/>
</dbReference>
<evidence type="ECO:0000256" key="1">
    <source>
        <dbReference type="PROSITE-ProRule" id="PRU00169"/>
    </source>
</evidence>
<feature type="domain" description="Response regulatory" evidence="2">
    <location>
        <begin position="5"/>
        <end position="126"/>
    </location>
</feature>
<dbReference type="InterPro" id="IPR001789">
    <property type="entry name" value="Sig_transdc_resp-reg_receiver"/>
</dbReference>
<name>A0A1S2VFA4_9BACT</name>
<dbReference type="Proteomes" id="UP000181790">
    <property type="component" value="Unassembled WGS sequence"/>
</dbReference>
<proteinExistence type="predicted"/>